<dbReference type="Proteomes" id="UP000339690">
    <property type="component" value="Chromosome"/>
</dbReference>
<dbReference type="SMART" id="SM00331">
    <property type="entry name" value="PP2C_SIG"/>
    <property type="match status" value="1"/>
</dbReference>
<dbReference type="CDD" id="cd00143">
    <property type="entry name" value="PP2Cc"/>
    <property type="match status" value="1"/>
</dbReference>
<dbReference type="KEGG" id="grc:GI584_08735"/>
<evidence type="ECO:0000259" key="1">
    <source>
        <dbReference type="PROSITE" id="PS51746"/>
    </source>
</evidence>
<dbReference type="PROSITE" id="PS51746">
    <property type="entry name" value="PPM_2"/>
    <property type="match status" value="1"/>
</dbReference>
<dbReference type="PANTHER" id="PTHR47992">
    <property type="entry name" value="PROTEIN PHOSPHATASE"/>
    <property type="match status" value="1"/>
</dbReference>
<dbReference type="RefSeq" id="WP_100361050.1">
    <property type="nucleotide sequence ID" value="NZ_CP045915.1"/>
</dbReference>
<sequence>MLRKKEKWSYGVSTHKGSVRDNNEDSVYLNTVKDRKGNHLLVAVVADGMGGYHAGDVASSTIVAKIDDWYRKKASIFLPLPYPLAKIEQEMRVLLEEVNQTLLEEGERLGKRMGSTASILFLYNDRYLIIHVGDSRIYQITRSEEMAYHIKQLTEDHSWVMDQVRKNLLTVEEAEHHPRKNVILQCLGVNEQFSPFIEEGKYDENDIFFLCSDGFYNVYSNEALLRNLQHCETEQQPFQEFTDYLVQDADYLGATDNITVSLVALK</sequence>
<dbReference type="EMBL" id="CP045915">
    <property type="protein sequence ID" value="QGH34100.1"/>
    <property type="molecule type" value="Genomic_DNA"/>
</dbReference>
<accession>A0A5Q2TJN5</accession>
<dbReference type="SMART" id="SM00332">
    <property type="entry name" value="PP2Cc"/>
    <property type="match status" value="1"/>
</dbReference>
<organism evidence="2 3">
    <name type="scientific">Gracilibacillus salitolerans</name>
    <dbReference type="NCBI Taxonomy" id="2663022"/>
    <lineage>
        <taxon>Bacteria</taxon>
        <taxon>Bacillati</taxon>
        <taxon>Bacillota</taxon>
        <taxon>Bacilli</taxon>
        <taxon>Bacillales</taxon>
        <taxon>Bacillaceae</taxon>
        <taxon>Gracilibacillus</taxon>
    </lineage>
</organism>
<evidence type="ECO:0000313" key="3">
    <source>
        <dbReference type="Proteomes" id="UP000339690"/>
    </source>
</evidence>
<dbReference type="Gene3D" id="3.60.40.10">
    <property type="entry name" value="PPM-type phosphatase domain"/>
    <property type="match status" value="1"/>
</dbReference>
<protein>
    <recommendedName>
        <fullName evidence="1">PPM-type phosphatase domain-containing protein</fullName>
    </recommendedName>
</protein>
<evidence type="ECO:0000313" key="2">
    <source>
        <dbReference type="EMBL" id="QGH34100.1"/>
    </source>
</evidence>
<dbReference type="AlphaFoldDB" id="A0A5Q2TJN5"/>
<dbReference type="InterPro" id="IPR015655">
    <property type="entry name" value="PP2C"/>
</dbReference>
<name>A0A5Q2TJN5_9BACI</name>
<dbReference type="InterPro" id="IPR036457">
    <property type="entry name" value="PPM-type-like_dom_sf"/>
</dbReference>
<gene>
    <name evidence="2" type="ORF">GI584_08735</name>
</gene>
<keyword evidence="3" id="KW-1185">Reference proteome</keyword>
<dbReference type="InterPro" id="IPR001932">
    <property type="entry name" value="PPM-type_phosphatase-like_dom"/>
</dbReference>
<proteinExistence type="predicted"/>
<feature type="domain" description="PPM-type phosphatase" evidence="1">
    <location>
        <begin position="9"/>
        <end position="265"/>
    </location>
</feature>
<reference evidence="2 3" key="1">
    <citation type="submission" date="2019-11" db="EMBL/GenBank/DDBJ databases">
        <title>Gracilibacillus salitolerans sp. nov., a moderate halophile isolated from a saline soil in northwest China.</title>
        <authorList>
            <person name="Gan L."/>
        </authorList>
    </citation>
    <scope>NUCLEOTIDE SEQUENCE [LARGE SCALE GENOMIC DNA]</scope>
    <source>
        <strain evidence="2 3">SCU50</strain>
    </source>
</reference>
<dbReference type="GO" id="GO:0004722">
    <property type="term" value="F:protein serine/threonine phosphatase activity"/>
    <property type="evidence" value="ECO:0007669"/>
    <property type="project" value="InterPro"/>
</dbReference>
<dbReference type="SUPFAM" id="SSF81606">
    <property type="entry name" value="PP2C-like"/>
    <property type="match status" value="1"/>
</dbReference>
<dbReference type="Pfam" id="PF13672">
    <property type="entry name" value="PP2C_2"/>
    <property type="match status" value="1"/>
</dbReference>